<dbReference type="EMBL" id="BAAAOB010000001">
    <property type="protein sequence ID" value="GAA1784315.1"/>
    <property type="molecule type" value="Genomic_DNA"/>
</dbReference>
<evidence type="ECO:0000256" key="9">
    <source>
        <dbReference type="ARBA" id="ARBA00022741"/>
    </source>
</evidence>
<evidence type="ECO:0000256" key="11">
    <source>
        <dbReference type="ARBA" id="ARBA00022840"/>
    </source>
</evidence>
<evidence type="ECO:0000313" key="17">
    <source>
        <dbReference type="EMBL" id="GAA1784315.1"/>
    </source>
</evidence>
<dbReference type="NCBIfam" id="TIGR00554">
    <property type="entry name" value="panK_bact"/>
    <property type="match status" value="1"/>
</dbReference>
<evidence type="ECO:0000256" key="2">
    <source>
        <dbReference type="ARBA" id="ARBA00004496"/>
    </source>
</evidence>
<evidence type="ECO:0000256" key="1">
    <source>
        <dbReference type="ARBA" id="ARBA00001206"/>
    </source>
</evidence>
<keyword evidence="9 14" id="KW-0547">Nucleotide-binding</keyword>
<keyword evidence="10 14" id="KW-0418">Kinase</keyword>
<dbReference type="InterPro" id="IPR027417">
    <property type="entry name" value="P-loop_NTPase"/>
</dbReference>
<dbReference type="Proteomes" id="UP001500851">
    <property type="component" value="Unassembled WGS sequence"/>
</dbReference>
<comment type="caution">
    <text evidence="17">The sequence shown here is derived from an EMBL/GenBank/DDBJ whole genome shotgun (WGS) entry which is preliminary data.</text>
</comment>
<evidence type="ECO:0000313" key="18">
    <source>
        <dbReference type="Proteomes" id="UP001500851"/>
    </source>
</evidence>
<keyword evidence="11 14" id="KW-0067">ATP-binding</keyword>
<dbReference type="PIRSF" id="PIRSF000545">
    <property type="entry name" value="Pantothenate_kin"/>
    <property type="match status" value="1"/>
</dbReference>
<keyword evidence="18" id="KW-1185">Reference proteome</keyword>
<keyword evidence="8 14" id="KW-0808">Transferase</keyword>
<comment type="catalytic activity">
    <reaction evidence="1 14 15">
        <text>(R)-pantothenate + ATP = (R)-4'-phosphopantothenate + ADP + H(+)</text>
        <dbReference type="Rhea" id="RHEA:16373"/>
        <dbReference type="ChEBI" id="CHEBI:10986"/>
        <dbReference type="ChEBI" id="CHEBI:15378"/>
        <dbReference type="ChEBI" id="CHEBI:29032"/>
        <dbReference type="ChEBI" id="CHEBI:30616"/>
        <dbReference type="ChEBI" id="CHEBI:456216"/>
        <dbReference type="EC" id="2.7.1.33"/>
    </reaction>
</comment>
<gene>
    <name evidence="14 17" type="primary">coaA</name>
    <name evidence="17" type="ORF">GCM10009768_11470</name>
</gene>
<dbReference type="SUPFAM" id="SSF52540">
    <property type="entry name" value="P-loop containing nucleoside triphosphate hydrolases"/>
    <property type="match status" value="1"/>
</dbReference>
<evidence type="ECO:0000256" key="15">
    <source>
        <dbReference type="RuleBase" id="RU003530"/>
    </source>
</evidence>
<evidence type="ECO:0000256" key="8">
    <source>
        <dbReference type="ARBA" id="ARBA00022679"/>
    </source>
</evidence>
<feature type="binding site" evidence="14">
    <location>
        <begin position="104"/>
        <end position="111"/>
    </location>
    <ligand>
        <name>ATP</name>
        <dbReference type="ChEBI" id="CHEBI:30616"/>
    </ligand>
</feature>
<evidence type="ECO:0000256" key="13">
    <source>
        <dbReference type="ARBA" id="ARBA00032866"/>
    </source>
</evidence>
<evidence type="ECO:0000256" key="3">
    <source>
        <dbReference type="ARBA" id="ARBA00005225"/>
    </source>
</evidence>
<dbReference type="RefSeq" id="WP_344030405.1">
    <property type="nucleotide sequence ID" value="NZ_BAAAOB010000001.1"/>
</dbReference>
<evidence type="ECO:0000256" key="7">
    <source>
        <dbReference type="ARBA" id="ARBA00022490"/>
    </source>
</evidence>
<dbReference type="InterPro" id="IPR004566">
    <property type="entry name" value="PanK"/>
</dbReference>
<evidence type="ECO:0000256" key="6">
    <source>
        <dbReference type="ARBA" id="ARBA00015080"/>
    </source>
</evidence>
<protein>
    <recommendedName>
        <fullName evidence="6 14">Pantothenate kinase</fullName>
        <ecNumber evidence="5 14">2.7.1.33</ecNumber>
    </recommendedName>
    <alternativeName>
        <fullName evidence="13 14">Pantothenic acid kinase</fullName>
    </alternativeName>
</protein>
<dbReference type="Gene3D" id="3.40.50.300">
    <property type="entry name" value="P-loop containing nucleotide triphosphate hydrolases"/>
    <property type="match status" value="1"/>
</dbReference>
<evidence type="ECO:0000256" key="5">
    <source>
        <dbReference type="ARBA" id="ARBA00012102"/>
    </source>
</evidence>
<evidence type="ECO:0000259" key="16">
    <source>
        <dbReference type="Pfam" id="PF00485"/>
    </source>
</evidence>
<evidence type="ECO:0000256" key="10">
    <source>
        <dbReference type="ARBA" id="ARBA00022777"/>
    </source>
</evidence>
<dbReference type="InterPro" id="IPR006083">
    <property type="entry name" value="PRK/URK"/>
</dbReference>
<dbReference type="Pfam" id="PF00485">
    <property type="entry name" value="PRK"/>
    <property type="match status" value="1"/>
</dbReference>
<dbReference type="EC" id="2.7.1.33" evidence="5 14"/>
<organism evidence="17 18">
    <name type="scientific">Leucobacter iarius</name>
    <dbReference type="NCBI Taxonomy" id="333963"/>
    <lineage>
        <taxon>Bacteria</taxon>
        <taxon>Bacillati</taxon>
        <taxon>Actinomycetota</taxon>
        <taxon>Actinomycetes</taxon>
        <taxon>Micrococcales</taxon>
        <taxon>Microbacteriaceae</taxon>
        <taxon>Leucobacter</taxon>
    </lineage>
</organism>
<name>A0ABP4XM63_9MICO</name>
<proteinExistence type="inferred from homology"/>
<dbReference type="HAMAP" id="MF_00215">
    <property type="entry name" value="Pantothen_kinase_1"/>
    <property type="match status" value="1"/>
</dbReference>
<reference evidence="18" key="1">
    <citation type="journal article" date="2019" name="Int. J. Syst. Evol. Microbiol.">
        <title>The Global Catalogue of Microorganisms (GCM) 10K type strain sequencing project: providing services to taxonomists for standard genome sequencing and annotation.</title>
        <authorList>
            <consortium name="The Broad Institute Genomics Platform"/>
            <consortium name="The Broad Institute Genome Sequencing Center for Infectious Disease"/>
            <person name="Wu L."/>
            <person name="Ma J."/>
        </authorList>
    </citation>
    <scope>NUCLEOTIDE SEQUENCE [LARGE SCALE GENOMIC DNA]</scope>
    <source>
        <strain evidence="18">JCM 14736</strain>
    </source>
</reference>
<comment type="similarity">
    <text evidence="4 14 15">Belongs to the prokaryotic pantothenate kinase family.</text>
</comment>
<dbReference type="GO" id="GO:0016301">
    <property type="term" value="F:kinase activity"/>
    <property type="evidence" value="ECO:0007669"/>
    <property type="project" value="UniProtKB-KW"/>
</dbReference>
<dbReference type="CDD" id="cd02025">
    <property type="entry name" value="PanK"/>
    <property type="match status" value="1"/>
</dbReference>
<keyword evidence="7 14" id="KW-0963">Cytoplasm</keyword>
<evidence type="ECO:0000256" key="14">
    <source>
        <dbReference type="HAMAP-Rule" id="MF_00215"/>
    </source>
</evidence>
<sequence length="322" mass="37112">MTEFSSDTQALIRPDFSSPFIEIGREEWARLAGETPMPLTEAEIEAFRGLGELLDLREVSEVYRPLSRLLNEYAQGVREVHRRTRGFLHREQDRPSPFVLGIAGSVAVGKSTVARILRDLLARWPETPQVQLVTTDGFLYPNAELERRGISHRKGFPESYDRRALMRFVSQVKAGMPEVRVPHYSHLIYDIVPDEYTIVRNPDILIVEGLNVLQPPSNERPLAVSDLFDFSIYVDARTSDIERWYQDRFLKLKDGAFADPSSYFRRFAGLDEEQARALAHEFWKGINEPNLVENIRPTRARASLVLRKEADHRVQKVLLRKL</sequence>
<feature type="domain" description="Phosphoribulokinase/uridine kinase" evidence="16">
    <location>
        <begin position="99"/>
        <end position="237"/>
    </location>
</feature>
<comment type="subcellular location">
    <subcellularLocation>
        <location evidence="2 14 15">Cytoplasm</location>
    </subcellularLocation>
</comment>
<dbReference type="PANTHER" id="PTHR10285">
    <property type="entry name" value="URIDINE KINASE"/>
    <property type="match status" value="1"/>
</dbReference>
<evidence type="ECO:0000256" key="4">
    <source>
        <dbReference type="ARBA" id="ARBA00006087"/>
    </source>
</evidence>
<accession>A0ABP4XM63</accession>
<evidence type="ECO:0000256" key="12">
    <source>
        <dbReference type="ARBA" id="ARBA00022993"/>
    </source>
</evidence>
<keyword evidence="12 14" id="KW-0173">Coenzyme A biosynthesis</keyword>
<comment type="pathway">
    <text evidence="3 14 15">Cofactor biosynthesis; coenzyme A biosynthesis; CoA from (R)-pantothenate: step 1/5.</text>
</comment>